<evidence type="ECO:0000313" key="1">
    <source>
        <dbReference type="EMBL" id="KJZ67256.1"/>
    </source>
</evidence>
<proteinExistence type="predicted"/>
<gene>
    <name evidence="1" type="ORF">VD17_03065</name>
</gene>
<dbReference type="RefSeq" id="WP_046052619.1">
    <property type="nucleotide sequence ID" value="NZ_LACH01000003.1"/>
</dbReference>
<dbReference type="Proteomes" id="UP000033400">
    <property type="component" value="Unassembled WGS sequence"/>
</dbReference>
<comment type="caution">
    <text evidence="1">The sequence shown here is derived from an EMBL/GenBank/DDBJ whole genome shotgun (WGS) entry which is preliminary data.</text>
</comment>
<dbReference type="EMBL" id="LACH01000003">
    <property type="protein sequence ID" value="KJZ67256.1"/>
    <property type="molecule type" value="Genomic_DNA"/>
</dbReference>
<evidence type="ECO:0000313" key="2">
    <source>
        <dbReference type="Proteomes" id="UP000033400"/>
    </source>
</evidence>
<dbReference type="PATRIC" id="fig|294.133.peg.2371"/>
<reference evidence="1 2" key="1">
    <citation type="submission" date="2015-03" db="EMBL/GenBank/DDBJ databases">
        <title>Comparative genomics of Pseudomonas insights into diversity of traits involved in vanlence and defense.</title>
        <authorList>
            <person name="Qin Y."/>
        </authorList>
    </citation>
    <scope>NUCLEOTIDE SEQUENCE [LARGE SCALE GENOMIC DNA]</scope>
    <source>
        <strain evidence="1 2">H24</strain>
    </source>
</reference>
<dbReference type="AlphaFoldDB" id="A0A0F4VEP0"/>
<organism evidence="1 2">
    <name type="scientific">Pseudomonas fluorescens</name>
    <dbReference type="NCBI Taxonomy" id="294"/>
    <lineage>
        <taxon>Bacteria</taxon>
        <taxon>Pseudomonadati</taxon>
        <taxon>Pseudomonadota</taxon>
        <taxon>Gammaproteobacteria</taxon>
        <taxon>Pseudomonadales</taxon>
        <taxon>Pseudomonadaceae</taxon>
        <taxon>Pseudomonas</taxon>
    </lineage>
</organism>
<protein>
    <submittedName>
        <fullName evidence="1">Uncharacterized protein</fullName>
    </submittedName>
</protein>
<accession>A0A0F4VEP0</accession>
<dbReference type="OrthoDB" id="9902811at2"/>
<sequence length="67" mass="7570">MLGTRSQMIKNIGPAALFGLRLAPKRPHLFESLPVDAVLFEMAPGSFTPEYTNDLEVLIYEFEEDNQ</sequence>
<name>A0A0F4VEP0_PSEFL</name>